<feature type="transmembrane region" description="Helical" evidence="2">
    <location>
        <begin position="53"/>
        <end position="75"/>
    </location>
</feature>
<evidence type="ECO:0000256" key="1">
    <source>
        <dbReference type="SAM" id="MobiDB-lite"/>
    </source>
</evidence>
<evidence type="ECO:0008006" key="5">
    <source>
        <dbReference type="Google" id="ProtNLM"/>
    </source>
</evidence>
<keyword evidence="2" id="KW-1133">Transmembrane helix</keyword>
<evidence type="ECO:0000313" key="4">
    <source>
        <dbReference type="Proteomes" id="UP001228376"/>
    </source>
</evidence>
<feature type="transmembrane region" description="Helical" evidence="2">
    <location>
        <begin position="87"/>
        <end position="105"/>
    </location>
</feature>
<feature type="compositionally biased region" description="Basic and acidic residues" evidence="1">
    <location>
        <begin position="210"/>
        <end position="222"/>
    </location>
</feature>
<gene>
    <name evidence="3" type="ORF">P5G51_010870</name>
</gene>
<evidence type="ECO:0000256" key="2">
    <source>
        <dbReference type="SAM" id="Phobius"/>
    </source>
</evidence>
<keyword evidence="2" id="KW-0812">Transmembrane</keyword>
<protein>
    <recommendedName>
        <fullName evidence="5">DNA translocase FtsK 4TM region domain-containing protein</fullName>
    </recommendedName>
</protein>
<feature type="transmembrane region" description="Helical" evidence="2">
    <location>
        <begin position="163"/>
        <end position="185"/>
    </location>
</feature>
<name>A0ABU5CHK0_9BACI</name>
<proteinExistence type="predicted"/>
<keyword evidence="2" id="KW-0472">Membrane</keyword>
<accession>A0ABU5CHK0</accession>
<comment type="caution">
    <text evidence="3">The sequence shown here is derived from an EMBL/GenBank/DDBJ whole genome shotgun (WGS) entry which is preliminary data.</text>
</comment>
<keyword evidence="4" id="KW-1185">Reference proteome</keyword>
<dbReference type="Proteomes" id="UP001228376">
    <property type="component" value="Unassembled WGS sequence"/>
</dbReference>
<sequence>MPKKRKKRKRKLNQKIKHELLGLLFIFLAIFGSGASAISDGIIPGGLDHIFRFFFGIWYFAASIFLLVTGIVLLVKRRYPDFTYKKMVGFYIFFAGLLLLTHIQTLERLHLLEDDISILGASWNNFFAFIDGNGTSAQTGGGMAGALLLTFSYFLFSSAGTKIVSVFSMLVGIVFLTEFSIGDFFSKLFTRMKQTNKKLLEKVKHKKAAKKEQKQQEPEIQMHNEVPAETESAKAEPFIADFTDKAYADDTKPQGKTKKKRMKQRTSMTKYWIKICP</sequence>
<organism evidence="3 4">
    <name type="scientific">Tigheibacillus jepli</name>
    <dbReference type="NCBI Taxonomy" id="3035914"/>
    <lineage>
        <taxon>Bacteria</taxon>
        <taxon>Bacillati</taxon>
        <taxon>Bacillota</taxon>
        <taxon>Bacilli</taxon>
        <taxon>Bacillales</taxon>
        <taxon>Bacillaceae</taxon>
        <taxon>Tigheibacillus</taxon>
    </lineage>
</organism>
<evidence type="ECO:0000313" key="3">
    <source>
        <dbReference type="EMBL" id="MDY0405829.1"/>
    </source>
</evidence>
<reference evidence="3 4" key="1">
    <citation type="submission" date="2023-10" db="EMBL/GenBank/DDBJ databases">
        <title>179-bfca-hs.</title>
        <authorList>
            <person name="Miliotis G."/>
            <person name="Sengupta P."/>
            <person name="Hameed A."/>
            <person name="Chuvochina M."/>
            <person name="Mcdonagh F."/>
            <person name="Simpson A.C."/>
            <person name="Singh N.K."/>
            <person name="Rekha P.D."/>
            <person name="Raman K."/>
            <person name="Hugenholtz P."/>
            <person name="Venkateswaran K."/>
        </authorList>
    </citation>
    <scope>NUCLEOTIDE SEQUENCE [LARGE SCALE GENOMIC DNA]</scope>
    <source>
        <strain evidence="3 4">179-BFC-A-HS</strain>
    </source>
</reference>
<feature type="region of interest" description="Disordered" evidence="1">
    <location>
        <begin position="204"/>
        <end position="268"/>
    </location>
</feature>
<feature type="compositionally biased region" description="Basic residues" evidence="1">
    <location>
        <begin position="255"/>
        <end position="264"/>
    </location>
</feature>
<feature type="compositionally biased region" description="Basic and acidic residues" evidence="1">
    <location>
        <begin position="242"/>
        <end position="253"/>
    </location>
</feature>
<dbReference type="EMBL" id="JAROCA020000001">
    <property type="protein sequence ID" value="MDY0405829.1"/>
    <property type="molecule type" value="Genomic_DNA"/>
</dbReference>